<name>A5YS34_9EURY</name>
<sequence length="170" mass="19242">MALLGKSVNQHSVTSLNRLPLVEKYMSGTDGTCKYVLDPDDPATWGGKEGDECYVDEELLNEDGVWACPHNAEEAEDLCIFHLSHENCNKVEAERTLLNKMQNVEKNTNSEKKLEFIGAKFDDLALLEGEADFMTDNVSIELSHSEFRGEVYCSEIKINVPHIDFSWKRI</sequence>
<dbReference type="AlphaFoldDB" id="A5YS34"/>
<accession>A5YS34</accession>
<proteinExistence type="predicted"/>
<dbReference type="EMBL" id="EF583983">
    <property type="protein sequence ID" value="ABQ75791.1"/>
    <property type="molecule type" value="Genomic_DNA"/>
</dbReference>
<protein>
    <submittedName>
        <fullName evidence="1">Uncharacterized protein</fullName>
    </submittedName>
</protein>
<organism evidence="1">
    <name type="scientific">uncultured haloarchaeon</name>
    <dbReference type="NCBI Taxonomy" id="160804"/>
    <lineage>
        <taxon>Archaea</taxon>
        <taxon>Methanobacteriati</taxon>
        <taxon>Methanobacteriota</taxon>
        <taxon>Stenosarchaea group</taxon>
        <taxon>Halobacteria</taxon>
        <taxon>Halobacteriales</taxon>
        <taxon>Halobacteriaceae</taxon>
        <taxon>environmental samples</taxon>
    </lineage>
</organism>
<evidence type="ECO:0000313" key="1">
    <source>
        <dbReference type="EMBL" id="ABQ75791.1"/>
    </source>
</evidence>
<reference evidence="1" key="1">
    <citation type="journal article" date="2007" name="ISME J.">
        <title>Genomic plasticity in prokaryotes: the case of the square haloarchaeon.</title>
        <authorList>
            <person name="Cuadros-Orellana S."/>
            <person name="Martin-Cuadrado A.B."/>
            <person name="Legault B."/>
            <person name="D'Auria G."/>
            <person name="Zhaxybayeva O."/>
            <person name="Papke R.T."/>
            <person name="Rodriguez-Valera F."/>
        </authorList>
    </citation>
    <scope>NUCLEOTIDE SEQUENCE</scope>
</reference>